<comment type="caution">
    <text evidence="2">The sequence shown here is derived from an EMBL/GenBank/DDBJ whole genome shotgun (WGS) entry which is preliminary data.</text>
</comment>
<evidence type="ECO:0000313" key="2">
    <source>
        <dbReference type="EMBL" id="MBD2149316.1"/>
    </source>
</evidence>
<dbReference type="RefSeq" id="WP_190349683.1">
    <property type="nucleotide sequence ID" value="NZ_JACJPY010000007.1"/>
</dbReference>
<keyword evidence="1" id="KW-1133">Transmembrane helix</keyword>
<dbReference type="AlphaFoldDB" id="A0A926Z4K4"/>
<dbReference type="EMBL" id="JACJPY010000007">
    <property type="protein sequence ID" value="MBD2149316.1"/>
    <property type="molecule type" value="Genomic_DNA"/>
</dbReference>
<accession>A0A926Z4K4</accession>
<proteinExistence type="predicted"/>
<keyword evidence="3" id="KW-1185">Reference proteome</keyword>
<keyword evidence="1" id="KW-0812">Transmembrane</keyword>
<evidence type="ECO:0000256" key="1">
    <source>
        <dbReference type="SAM" id="Phobius"/>
    </source>
</evidence>
<gene>
    <name evidence="2" type="ORF">H6F44_04140</name>
</gene>
<feature type="transmembrane region" description="Helical" evidence="1">
    <location>
        <begin position="12"/>
        <end position="31"/>
    </location>
</feature>
<dbReference type="NCBIfam" id="NF041930">
    <property type="entry name" value="Xrt_dep_XDD3"/>
    <property type="match status" value="1"/>
</dbReference>
<dbReference type="Proteomes" id="UP000631421">
    <property type="component" value="Unassembled WGS sequence"/>
</dbReference>
<reference evidence="2" key="2">
    <citation type="submission" date="2020-08" db="EMBL/GenBank/DDBJ databases">
        <authorList>
            <person name="Chen M."/>
            <person name="Teng W."/>
            <person name="Zhao L."/>
            <person name="Hu C."/>
            <person name="Zhou Y."/>
            <person name="Han B."/>
            <person name="Song L."/>
            <person name="Shu W."/>
        </authorList>
    </citation>
    <scope>NUCLEOTIDE SEQUENCE</scope>
    <source>
        <strain evidence="2">FACHB-1277</strain>
    </source>
</reference>
<organism evidence="2 3">
    <name type="scientific">Pseudanabaena cinerea FACHB-1277</name>
    <dbReference type="NCBI Taxonomy" id="2949581"/>
    <lineage>
        <taxon>Bacteria</taxon>
        <taxon>Bacillati</taxon>
        <taxon>Cyanobacteriota</taxon>
        <taxon>Cyanophyceae</taxon>
        <taxon>Pseudanabaenales</taxon>
        <taxon>Pseudanabaenaceae</taxon>
        <taxon>Pseudanabaena</taxon>
        <taxon>Pseudanabaena cinerea</taxon>
    </lineage>
</organism>
<keyword evidence="1" id="KW-0472">Membrane</keyword>
<evidence type="ECO:0000313" key="3">
    <source>
        <dbReference type="Proteomes" id="UP000631421"/>
    </source>
</evidence>
<reference evidence="2" key="1">
    <citation type="journal article" date="2015" name="ISME J.">
        <title>Draft Genome Sequence of Streptomyces incarnatus NRRL8089, which Produces the Nucleoside Antibiotic Sinefungin.</title>
        <authorList>
            <person name="Oshima K."/>
            <person name="Hattori M."/>
            <person name="Shimizu H."/>
            <person name="Fukuda K."/>
            <person name="Nemoto M."/>
            <person name="Inagaki K."/>
            <person name="Tamura T."/>
        </authorList>
    </citation>
    <scope>NUCLEOTIDE SEQUENCE</scope>
    <source>
        <strain evidence="2">FACHB-1277</strain>
    </source>
</reference>
<protein>
    <submittedName>
        <fullName evidence="2">Uncharacterized protein</fullName>
    </submittedName>
</protein>
<name>A0A926Z4K4_9CYAN</name>
<sequence>MQQDKISQFKVVNLFVLLLPASLFSIISPLLKTETAIAGNLYNNWNYAADRIGDSLDVNNTGIYDIGGTAVKVDNDYVWVGITGNLPISGLNTGLTYGGFRVPSQNIGYGDYFFDFGNSNFISASNSSNLFAIRFADNNDSAAAALGVYSNVKAKSVVTTNAGYWNPGSHRSTVFSKTGVDPTTGEFAWNDPYYSYPMNSFFVPLFLCPKYCKTMTRYIGDAQAAKQELEISLVP</sequence>